<reference evidence="9" key="1">
    <citation type="journal article" date="2023" name="G3 (Bethesda)">
        <title>Whole genome assembly and annotation of the endangered Caribbean coral Acropora cervicornis.</title>
        <authorList>
            <person name="Selwyn J.D."/>
            <person name="Vollmer S.V."/>
        </authorList>
    </citation>
    <scope>NUCLEOTIDE SEQUENCE</scope>
    <source>
        <strain evidence="9">K2</strain>
    </source>
</reference>
<dbReference type="GO" id="GO:0050201">
    <property type="term" value="F:fucokinase activity"/>
    <property type="evidence" value="ECO:0007669"/>
    <property type="project" value="TreeGrafter"/>
</dbReference>
<dbReference type="SUPFAM" id="SSF55060">
    <property type="entry name" value="GHMP Kinase, C-terminal domain"/>
    <property type="match status" value="2"/>
</dbReference>
<dbReference type="InterPro" id="IPR012887">
    <property type="entry name" value="GDP_fucose_pyrophosphorylase"/>
</dbReference>
<keyword evidence="10" id="KW-1185">Reference proteome</keyword>
<accession>A0AAD9PWN8</accession>
<comment type="caution">
    <text evidence="9">The sequence shown here is derived from an EMBL/GenBank/DDBJ whole genome shotgun (WGS) entry which is preliminary data.</text>
</comment>
<dbReference type="PANTHER" id="PTHR32463">
    <property type="entry name" value="L-FUCOSE KINASE"/>
    <property type="match status" value="1"/>
</dbReference>
<feature type="domain" description="GDP-fucose pyrophosphorylase" evidence="7">
    <location>
        <begin position="83"/>
        <end position="238"/>
    </location>
</feature>
<dbReference type="InterPro" id="IPR020568">
    <property type="entry name" value="Ribosomal_Su5_D2-typ_SF"/>
</dbReference>
<dbReference type="EMBL" id="JARQWQ010000110">
    <property type="protein sequence ID" value="KAK2550454.1"/>
    <property type="molecule type" value="Genomic_DNA"/>
</dbReference>
<dbReference type="Pfam" id="PF08544">
    <property type="entry name" value="GHMP_kinases_C"/>
    <property type="match status" value="1"/>
</dbReference>
<dbReference type="PANTHER" id="PTHR32463:SF0">
    <property type="entry name" value="L-FUCOSE KINASE"/>
    <property type="match status" value="1"/>
</dbReference>
<evidence type="ECO:0000256" key="2">
    <source>
        <dbReference type="ARBA" id="ARBA00022741"/>
    </source>
</evidence>
<comment type="similarity">
    <text evidence="5">Belongs to the GHMP kinase family.</text>
</comment>
<keyword evidence="1" id="KW-0808">Transferase</keyword>
<evidence type="ECO:0000256" key="3">
    <source>
        <dbReference type="ARBA" id="ARBA00022777"/>
    </source>
</evidence>
<dbReference type="Gene3D" id="3.30.230.120">
    <property type="match status" value="2"/>
</dbReference>
<sequence length="1770" mass="194232">MRRKDDGRNSWDAIVLTCQRKTSARAIQKELEVHQGKGFIGKDVVLITLEDPKGGVGSGGATLNALLVVTEHLSAKAGFRGFSFPFSSCGRFFNQLPAKHSEESKENLCDSTVLNFDLVLYILSNTLSLNAPPGVWICSSDMIPSIPLNQRINWEQCSGGTILFLSQGDVQYAKDHGVAKLGEDGNIKDIIFRESEDKIKSFALENGKVPVVSGWVYMSSRVAFKVLSLHVYHPLDACSYYGLDNGAEAIQEWYLFKATPGGDESNRTTGSDVNEECKGTAVEQSTRTAVERSFNRKWIILLHEGIRRVLQKTNNGTLSDGNHVPKSCIVINSNLDDVIKIGENSVITNCELKGDITIGQGSVFVGVSSDIMKREDERCLWNARLFPVVHFFSAANENTGKDDVLWLAMATCGAFGSSNKRIDTNRNFRQDLNVGKQKWRSSLRLSLKEIMALVDLPAEFEWTKKLWFQIGKAQVEDTLRNCRNECLLPFFRSFASSTSSPGVAARTLACVADKEDTEAGVKRLAKERNLWFDRPDLLIRAARHYEGAEQILRRQAVFTAKKFFDSEECEPLPMGDWVYAEAPARVDLSGCWTDTPPITYEHGGAVLTAAINLNGKKVMGAKVRKIPEFEIVLVIHAGEHSVKVVCSELSDLENYTQPHAPALLRATGRKASLDSLVHAVLLIEQMLTTGGGWQDNAGGLFPGFKMTRSKDSLPLKVEVEQLNLSQETVDKFTERLICLYSGKPRLAKNLLQDVVRNWYARFPQITRNADELISNAEEAATALKEGDIEKLGACVSCYRKQKCIMAPGTEPDSIHEVMEAIDPLVLGQTLTGAGGGGFLVLITKEPNMADKVKAVIQEKKSKGFINKDVLVLTLEDPKARVGSGGATVNALLVVAEHLSAKAGFETLTLSVFDDANILIMHMGRDFPFSSCGRCFNSLPAKHTEESKEHLCDAVVSNFDLLLYIVSNIFSVNAPPGIWVCSTDMILNVPSVTKIDWQQFSSGIIMLLFQGESNSAKDHGVVKLGKEGKVQDIFFKGSDDVIKNCALDNGKVPLVGGIIYFDMKTAERILNLHVFSPLDACTYYGLDNGAEPIQLSLFFDILLCLAENITESAFVDGERSGSYGCSTSMGTKCSSKDDMMIMKAARNLLWKKLRGITLKGVVIENGEFDYMHPNAKCYRRQMLSSVEKFGDVPFDRNSYTHICITKNSEGKLPEVASSVVLVNTIIEGGIKIGNDSVVCNSHLQGLNSGTILSEDLCILGFNVSLLGLGGKSPHILVVFGVNDELQNAFASSSSTYCNKPWKLFFERTGISPEEVWIRVPENYRNLWNAKLFSVAHPFDEDTVASSTSSPGVAARSLACVADVLGAMAGERAGLRSGPARNESWMDAFELLDKGEIATGIQALSSERSKWLSRPDLLIRAARHYEGAEQVLRRQAVLTATKKVTKAQVCKINKLEIVLVIHAADNVVRVICSKLDDLKNYTQPNASGALLKACLCLLDIVSLSSKDALSDQLSKKYQSGFELHTWSTAPQGSGLGTSSILAGVILAALLRVTGRTASLDALIHAVMVVEQMLTTGGGWQDNVGGLVPGFKISRSKASLPLKVEVEKLELSQETVDKLSKRLVCFYSGKTRLAKNLLQNVVRNWYARFPQITSNARNLIDNAEEAAKALQEGNIEKFGACWTCYRHQKSLMAPGSEPKVIKDLMEALEPLSYGQALAGAGGGGFIFVLTKEPNMVDEVKNVIKKMAPSDEIIFFDVSMDWDGLTVRVEPPLQ</sequence>
<dbReference type="InterPro" id="IPR052203">
    <property type="entry name" value="GHMP_Kinase-Related"/>
</dbReference>
<feature type="domain" description="GDP-fucose pyrophosphorylase" evidence="7">
    <location>
        <begin position="912"/>
        <end position="1335"/>
    </location>
</feature>
<dbReference type="InterPro" id="IPR006204">
    <property type="entry name" value="GHMP_kinase_N_dom"/>
</dbReference>
<keyword evidence="4" id="KW-0067">ATP-binding</keyword>
<gene>
    <name evidence="9" type="ORF">P5673_028810</name>
</gene>
<reference evidence="9" key="2">
    <citation type="journal article" date="2023" name="Science">
        <title>Genomic signatures of disease resistance in endangered staghorn corals.</title>
        <authorList>
            <person name="Vollmer S.V."/>
            <person name="Selwyn J.D."/>
            <person name="Despard B.A."/>
            <person name="Roesel C.L."/>
        </authorList>
    </citation>
    <scope>NUCLEOTIDE SEQUENCE</scope>
    <source>
        <strain evidence="9">K2</strain>
    </source>
</reference>
<evidence type="ECO:0000313" key="10">
    <source>
        <dbReference type="Proteomes" id="UP001249851"/>
    </source>
</evidence>
<dbReference type="Pfam" id="PF00288">
    <property type="entry name" value="GHMP_kinases_N"/>
    <property type="match status" value="1"/>
</dbReference>
<protein>
    <submittedName>
        <fullName evidence="9">L-fucose kinase</fullName>
    </submittedName>
</protein>
<dbReference type="GO" id="GO:0042352">
    <property type="term" value="P:GDP-L-fucose salvage"/>
    <property type="evidence" value="ECO:0007669"/>
    <property type="project" value="TreeGrafter"/>
</dbReference>
<evidence type="ECO:0000256" key="1">
    <source>
        <dbReference type="ARBA" id="ARBA00022679"/>
    </source>
</evidence>
<keyword evidence="2" id="KW-0547">Nucleotide-binding</keyword>
<feature type="domain" description="GHMP kinase N-terminal" evidence="6">
    <location>
        <begin position="1510"/>
        <end position="1580"/>
    </location>
</feature>
<evidence type="ECO:0000256" key="5">
    <source>
        <dbReference type="ARBA" id="ARBA00038121"/>
    </source>
</evidence>
<organism evidence="9 10">
    <name type="scientific">Acropora cervicornis</name>
    <name type="common">Staghorn coral</name>
    <dbReference type="NCBI Taxonomy" id="6130"/>
    <lineage>
        <taxon>Eukaryota</taxon>
        <taxon>Metazoa</taxon>
        <taxon>Cnidaria</taxon>
        <taxon>Anthozoa</taxon>
        <taxon>Hexacorallia</taxon>
        <taxon>Scleractinia</taxon>
        <taxon>Astrocoeniina</taxon>
        <taxon>Acroporidae</taxon>
        <taxon>Acropora</taxon>
    </lineage>
</organism>
<evidence type="ECO:0000256" key="4">
    <source>
        <dbReference type="ARBA" id="ARBA00022840"/>
    </source>
</evidence>
<keyword evidence="3 9" id="KW-0418">Kinase</keyword>
<evidence type="ECO:0000259" key="7">
    <source>
        <dbReference type="Pfam" id="PF07959"/>
    </source>
</evidence>
<dbReference type="Proteomes" id="UP001249851">
    <property type="component" value="Unassembled WGS sequence"/>
</dbReference>
<dbReference type="SUPFAM" id="SSF54211">
    <property type="entry name" value="Ribosomal protein S5 domain 2-like"/>
    <property type="match status" value="2"/>
</dbReference>
<dbReference type="InterPro" id="IPR014721">
    <property type="entry name" value="Ribsml_uS5_D2-typ_fold_subgr"/>
</dbReference>
<dbReference type="PRINTS" id="PR00959">
    <property type="entry name" value="MEVGALKINASE"/>
</dbReference>
<proteinExistence type="inferred from homology"/>
<dbReference type="InterPro" id="IPR036554">
    <property type="entry name" value="GHMP_kinase_C_sf"/>
</dbReference>
<name>A0AAD9PWN8_ACRCE</name>
<evidence type="ECO:0000259" key="6">
    <source>
        <dbReference type="Pfam" id="PF00288"/>
    </source>
</evidence>
<dbReference type="Gene3D" id="3.30.230.10">
    <property type="match status" value="1"/>
</dbReference>
<evidence type="ECO:0000313" key="9">
    <source>
        <dbReference type="EMBL" id="KAK2550454.1"/>
    </source>
</evidence>
<dbReference type="Pfam" id="PF07959">
    <property type="entry name" value="Fucose_pyrophosphorylase"/>
    <property type="match status" value="2"/>
</dbReference>
<dbReference type="GO" id="GO:0005524">
    <property type="term" value="F:ATP binding"/>
    <property type="evidence" value="ECO:0007669"/>
    <property type="project" value="UniProtKB-KW"/>
</dbReference>
<feature type="domain" description="GHMP kinase C-terminal" evidence="8">
    <location>
        <begin position="1663"/>
        <end position="1743"/>
    </location>
</feature>
<dbReference type="InterPro" id="IPR013750">
    <property type="entry name" value="GHMP_kinase_C_dom"/>
</dbReference>
<evidence type="ECO:0000259" key="8">
    <source>
        <dbReference type="Pfam" id="PF08544"/>
    </source>
</evidence>